<dbReference type="GO" id="GO:0070290">
    <property type="term" value="F:N-acylphosphatidylethanolamine-specific phospholipase D activity"/>
    <property type="evidence" value="ECO:0007669"/>
    <property type="project" value="InterPro"/>
</dbReference>
<proteinExistence type="predicted"/>
<protein>
    <submittedName>
        <fullName evidence="2">Beta-lactamase-like</fullName>
    </submittedName>
</protein>
<evidence type="ECO:0000259" key="1">
    <source>
        <dbReference type="SMART" id="SM00849"/>
    </source>
</evidence>
<dbReference type="InterPro" id="IPR024884">
    <property type="entry name" value="NAPE-PLD"/>
</dbReference>
<dbReference type="PANTHER" id="PTHR15032:SF4">
    <property type="entry name" value="N-ACYL-PHOSPHATIDYLETHANOLAMINE-HYDROLYZING PHOSPHOLIPASE D"/>
    <property type="match status" value="1"/>
</dbReference>
<dbReference type="STRING" id="269796.Rru_A1122"/>
<dbReference type="PATRIC" id="fig|269796.9.peg.1181"/>
<organism evidence="2 3">
    <name type="scientific">Rhodospirillum rubrum (strain ATCC 11170 / ATH 1.1.1 / DSM 467 / LMG 4362 / NCIMB 8255 / S1)</name>
    <dbReference type="NCBI Taxonomy" id="269796"/>
    <lineage>
        <taxon>Bacteria</taxon>
        <taxon>Pseudomonadati</taxon>
        <taxon>Pseudomonadota</taxon>
        <taxon>Alphaproteobacteria</taxon>
        <taxon>Rhodospirillales</taxon>
        <taxon>Rhodospirillaceae</taxon>
        <taxon>Rhodospirillum</taxon>
    </lineage>
</organism>
<dbReference type="SUPFAM" id="SSF56281">
    <property type="entry name" value="Metallo-hydrolase/oxidoreductase"/>
    <property type="match status" value="1"/>
</dbReference>
<dbReference type="AlphaFoldDB" id="Q2RVC2"/>
<dbReference type="HOGENOM" id="CLU_020884_1_1_5"/>
<dbReference type="KEGG" id="rru:Rru_A1122"/>
<feature type="domain" description="Metallo-beta-lactamase" evidence="1">
    <location>
        <begin position="63"/>
        <end position="248"/>
    </location>
</feature>
<keyword evidence="3" id="KW-1185">Reference proteome</keyword>
<dbReference type="EnsemblBacteria" id="ABC21923">
    <property type="protein sequence ID" value="ABC21923"/>
    <property type="gene ID" value="Rru_A1122"/>
</dbReference>
<accession>Q2RVC2</accession>
<dbReference type="PANTHER" id="PTHR15032">
    <property type="entry name" value="N-ACYL-PHOSPHATIDYLETHANOLAMINE-HYDROLYZING PHOSPHOLIPASE D"/>
    <property type="match status" value="1"/>
</dbReference>
<sequence length="325" mass="35635">MSDHFDGTRFFNPGRPENLGIGSFLRWRWSRRPEPWPTHIDEPVAPAPLAAVGKDRLRFSFIGQASVLIQTNGLNILTDPVFSERASPLPWVGPKRVRAPGIALDALPPIHAILLSHNHYDHMDLASLRALAKRWGAPILTGLGNTRYLGRRGVPGGIDLDWWQAHSLENGTEITFVPAQHWSKRGLFDGRKTLWGGFFINAPAGSVYFAGDTGYPGPFRAIRHRLWSPDVALLPIGAYAPRWFMGEHHMDPEEAVAAFDELGARAALALHTGTFALADEGIDAPAQALTKALARKAIPSTRFVPPPFGFALEWTPETGISPASS</sequence>
<dbReference type="PIRSF" id="PIRSF038896">
    <property type="entry name" value="NAPE-PLD"/>
    <property type="match status" value="1"/>
</dbReference>
<dbReference type="Proteomes" id="UP000001929">
    <property type="component" value="Chromosome"/>
</dbReference>
<dbReference type="eggNOG" id="COG2220">
    <property type="taxonomic scope" value="Bacteria"/>
</dbReference>
<dbReference type="SMART" id="SM00849">
    <property type="entry name" value="Lactamase_B"/>
    <property type="match status" value="1"/>
</dbReference>
<dbReference type="Gene3D" id="3.60.15.10">
    <property type="entry name" value="Ribonuclease Z/Hydroxyacylglutathione hydrolase-like"/>
    <property type="match status" value="1"/>
</dbReference>
<evidence type="ECO:0000313" key="3">
    <source>
        <dbReference type="Proteomes" id="UP000001929"/>
    </source>
</evidence>
<evidence type="ECO:0000313" key="2">
    <source>
        <dbReference type="EMBL" id="ABC21923.1"/>
    </source>
</evidence>
<gene>
    <name evidence="2" type="ordered locus">Rru_A1122</name>
</gene>
<reference evidence="2 3" key="1">
    <citation type="journal article" date="2011" name="Stand. Genomic Sci.">
        <title>Complete genome sequence of Rhodospirillum rubrum type strain (S1).</title>
        <authorList>
            <person name="Munk A.C."/>
            <person name="Copeland A."/>
            <person name="Lucas S."/>
            <person name="Lapidus A."/>
            <person name="Del Rio T.G."/>
            <person name="Barry K."/>
            <person name="Detter J.C."/>
            <person name="Hammon N."/>
            <person name="Israni S."/>
            <person name="Pitluck S."/>
            <person name="Brettin T."/>
            <person name="Bruce D."/>
            <person name="Han C."/>
            <person name="Tapia R."/>
            <person name="Gilna P."/>
            <person name="Schmutz J."/>
            <person name="Larimer F."/>
            <person name="Land M."/>
            <person name="Kyrpides N.C."/>
            <person name="Mavromatis K."/>
            <person name="Richardson P."/>
            <person name="Rohde M."/>
            <person name="Goker M."/>
            <person name="Klenk H.P."/>
            <person name="Zhang Y."/>
            <person name="Roberts G.P."/>
            <person name="Reslewic S."/>
            <person name="Schwartz D.C."/>
        </authorList>
    </citation>
    <scope>NUCLEOTIDE SEQUENCE [LARGE SCALE GENOMIC DNA]</scope>
    <source>
        <strain evidence="3">ATCC 11170 / ATH 1.1.1 / DSM 467 / LMG 4362 / NCIMB 8255 / S1</strain>
    </source>
</reference>
<dbReference type="GO" id="GO:0005737">
    <property type="term" value="C:cytoplasm"/>
    <property type="evidence" value="ECO:0007669"/>
    <property type="project" value="TreeGrafter"/>
</dbReference>
<dbReference type="InterPro" id="IPR036866">
    <property type="entry name" value="RibonucZ/Hydroxyglut_hydro"/>
</dbReference>
<dbReference type="InterPro" id="IPR001279">
    <property type="entry name" value="Metallo-B-lactamas"/>
</dbReference>
<dbReference type="RefSeq" id="WP_011388877.1">
    <property type="nucleotide sequence ID" value="NC_007643.1"/>
</dbReference>
<dbReference type="EMBL" id="CP000230">
    <property type="protein sequence ID" value="ABC21923.1"/>
    <property type="molecule type" value="Genomic_DNA"/>
</dbReference>
<dbReference type="PhylomeDB" id="Q2RVC2"/>
<dbReference type="GO" id="GO:0008270">
    <property type="term" value="F:zinc ion binding"/>
    <property type="evidence" value="ECO:0007669"/>
    <property type="project" value="InterPro"/>
</dbReference>
<dbReference type="Pfam" id="PF12706">
    <property type="entry name" value="Lactamase_B_2"/>
    <property type="match status" value="1"/>
</dbReference>
<name>Q2RVC2_RHORT</name>